<evidence type="ECO:0000256" key="7">
    <source>
        <dbReference type="SAM" id="Phobius"/>
    </source>
</evidence>
<dbReference type="Proteomes" id="UP000002333">
    <property type="component" value="Chromosome"/>
</dbReference>
<keyword evidence="6 7" id="KW-0472">Membrane</keyword>
<feature type="transmembrane region" description="Helical" evidence="7">
    <location>
        <begin position="175"/>
        <end position="193"/>
    </location>
</feature>
<proteinExistence type="predicted"/>
<feature type="transmembrane region" description="Helical" evidence="7">
    <location>
        <begin position="380"/>
        <end position="406"/>
    </location>
</feature>
<evidence type="ECO:0000313" key="8">
    <source>
        <dbReference type="EMBL" id="ACQ51454.1"/>
    </source>
</evidence>
<accession>A0A3F2ZRF1</accession>
<evidence type="ECO:0000256" key="3">
    <source>
        <dbReference type="ARBA" id="ARBA00022475"/>
    </source>
</evidence>
<dbReference type="PANTHER" id="PTHR42865:SF7">
    <property type="entry name" value="PROTON_GLUTAMATE-ASPARTATE SYMPORTER"/>
    <property type="match status" value="1"/>
</dbReference>
<protein>
    <submittedName>
        <fullName evidence="8">Proton/sodium-glutamate symporter</fullName>
    </submittedName>
</protein>
<dbReference type="InterPro" id="IPR001991">
    <property type="entry name" value="Na-dicarboxylate_symporter"/>
</dbReference>
<keyword evidence="2" id="KW-0813">Transport</keyword>
<keyword evidence="4 7" id="KW-0812">Transmembrane</keyword>
<dbReference type="PRINTS" id="PR00173">
    <property type="entry name" value="EDTRNSPORT"/>
</dbReference>
<dbReference type="GO" id="GO:0005886">
    <property type="term" value="C:plasma membrane"/>
    <property type="evidence" value="ECO:0007669"/>
    <property type="project" value="UniProtKB-SubCell"/>
</dbReference>
<dbReference type="Pfam" id="PF00375">
    <property type="entry name" value="SDF"/>
    <property type="match status" value="1"/>
</dbReference>
<evidence type="ECO:0000256" key="6">
    <source>
        <dbReference type="ARBA" id="ARBA00023136"/>
    </source>
</evidence>
<dbReference type="KEGG" id="cbi:CLJ_B0651"/>
<reference evidence="8 9" key="1">
    <citation type="journal article" date="2007" name="PLoS ONE">
        <title>Analysis of the neurotoxin complex genes in Clostridium botulinum A1-A4 and B1 strains: BoNT/A3, /Ba4 and /B1 clusters are located within plasmids.</title>
        <authorList>
            <person name="Smith T.J."/>
            <person name="Hill K.K."/>
            <person name="Foley B.T."/>
            <person name="Detter J.C."/>
            <person name="Munk A.C."/>
            <person name="Bruce D.C."/>
            <person name="Doggett N.A."/>
            <person name="Smith L.A."/>
            <person name="Marks J.D."/>
            <person name="Xie G."/>
            <person name="Brettin T.S."/>
        </authorList>
    </citation>
    <scope>NUCLEOTIDE SEQUENCE [LARGE SCALE GENOMIC DNA]</scope>
    <source>
        <strain evidence="9">657 / Type Ba4</strain>
    </source>
</reference>
<sequence>MLLGLDYESRNRFYKVIYIFGGDRMKVWENYKWSIILLISVIIGGIVGLIIGPRAEVVEPLGNLFLNLMFTAIVPLVFFSVASAIANMANMKRLGKILLSVFIVFTFTALIAAIIGVIGTLIINPTKGVDSSTMQKIMANTVNEVQNKEKVSMLQQIVNTVTVSDFALLFSRKNMLQIIIFSIIFGISTAIVGEKGKFVAKFLEAGSTVMIKMIDIIMYTAPIGLGCYFASVIGQLGPQIIEGYVRVFILYLILTLVYYFIMFSIYAYMSAGKTGVQLFWKNALAPSITSLATCSSAACIPVNLESTKNMGVPKDIRETVIPLGANTHKDGSVIGGVLKITFLLGLFGHDMTSFKAIITIIVVSYLIGAVMGAIPGGGLIGAMLIISIYGFAPEVLGIVAVISTIIDAPATLLNSTGNTVCAMMITRLVEGKEWAKKITA</sequence>
<gene>
    <name evidence="8" type="ordered locus">CLJ_B0651</name>
</gene>
<evidence type="ECO:0000256" key="4">
    <source>
        <dbReference type="ARBA" id="ARBA00022692"/>
    </source>
</evidence>
<reference evidence="9" key="2">
    <citation type="submission" date="2008-05" db="EMBL/GenBank/DDBJ databases">
        <title>Genome sequence of Clostridium botulinum Ba4 strain 657.</title>
        <authorList>
            <person name="Shrivastava S."/>
            <person name="Brown J.L."/>
            <person name="Bruce D."/>
            <person name="Detter C."/>
            <person name="Munk C."/>
            <person name="Smith L.A."/>
            <person name="Smith T.J."/>
            <person name="Sutton G."/>
            <person name="Brettin T.S."/>
        </authorList>
    </citation>
    <scope>NUCLEOTIDE SEQUENCE [LARGE SCALE GENOMIC DNA]</scope>
    <source>
        <strain evidence="9">657 / Type Ba4</strain>
    </source>
</reference>
<dbReference type="AlphaFoldDB" id="A0A3F2ZRF1"/>
<feature type="transmembrane region" description="Helical" evidence="7">
    <location>
        <begin position="356"/>
        <end position="374"/>
    </location>
</feature>
<dbReference type="InterPro" id="IPR036458">
    <property type="entry name" value="Na:dicarbo_symporter_sf"/>
</dbReference>
<dbReference type="GO" id="GO:0015293">
    <property type="term" value="F:symporter activity"/>
    <property type="evidence" value="ECO:0007669"/>
    <property type="project" value="UniProtKB-KW"/>
</dbReference>
<feature type="transmembrane region" description="Helical" evidence="7">
    <location>
        <begin position="248"/>
        <end position="269"/>
    </location>
</feature>
<dbReference type="SUPFAM" id="SSF118215">
    <property type="entry name" value="Proton glutamate symport protein"/>
    <property type="match status" value="1"/>
</dbReference>
<feature type="transmembrane region" description="Helical" evidence="7">
    <location>
        <begin position="97"/>
        <end position="123"/>
    </location>
</feature>
<evidence type="ECO:0000313" key="9">
    <source>
        <dbReference type="Proteomes" id="UP000002333"/>
    </source>
</evidence>
<keyword evidence="5 7" id="KW-1133">Transmembrane helix</keyword>
<keyword evidence="3" id="KW-1003">Cell membrane</keyword>
<organism evidence="8 9">
    <name type="scientific">Clostridium botulinum (strain 657 / Type Ba4)</name>
    <dbReference type="NCBI Taxonomy" id="515621"/>
    <lineage>
        <taxon>Bacteria</taxon>
        <taxon>Bacillati</taxon>
        <taxon>Bacillota</taxon>
        <taxon>Clostridia</taxon>
        <taxon>Eubacteriales</taxon>
        <taxon>Clostridiaceae</taxon>
        <taxon>Clostridium</taxon>
    </lineage>
</organism>
<feature type="transmembrane region" description="Helical" evidence="7">
    <location>
        <begin position="64"/>
        <end position="85"/>
    </location>
</feature>
<dbReference type="Gene3D" id="1.10.3860.10">
    <property type="entry name" value="Sodium:dicarboxylate symporter"/>
    <property type="match status" value="1"/>
</dbReference>
<evidence type="ECO:0000256" key="2">
    <source>
        <dbReference type="ARBA" id="ARBA00022448"/>
    </source>
</evidence>
<name>A0A3F2ZRF1_CLOB6</name>
<comment type="subcellular location">
    <subcellularLocation>
        <location evidence="1">Cell membrane</location>
        <topology evidence="1">Multi-pass membrane protein</topology>
    </subcellularLocation>
</comment>
<dbReference type="EMBL" id="CP001083">
    <property type="protein sequence ID" value="ACQ51454.1"/>
    <property type="molecule type" value="Genomic_DNA"/>
</dbReference>
<evidence type="ECO:0000256" key="5">
    <source>
        <dbReference type="ARBA" id="ARBA00022989"/>
    </source>
</evidence>
<evidence type="ECO:0000256" key="1">
    <source>
        <dbReference type="ARBA" id="ARBA00004651"/>
    </source>
</evidence>
<feature type="transmembrane region" description="Helical" evidence="7">
    <location>
        <begin position="214"/>
        <end position="236"/>
    </location>
</feature>
<dbReference type="PANTHER" id="PTHR42865">
    <property type="entry name" value="PROTON/GLUTAMATE-ASPARTATE SYMPORTER"/>
    <property type="match status" value="1"/>
</dbReference>
<feature type="transmembrane region" description="Helical" evidence="7">
    <location>
        <begin position="33"/>
        <end position="52"/>
    </location>
</feature>
<dbReference type="GO" id="GO:0006835">
    <property type="term" value="P:dicarboxylic acid transport"/>
    <property type="evidence" value="ECO:0007669"/>
    <property type="project" value="TreeGrafter"/>
</dbReference>